<proteinExistence type="predicted"/>
<feature type="compositionally biased region" description="Basic and acidic residues" evidence="1">
    <location>
        <begin position="1"/>
        <end position="10"/>
    </location>
</feature>
<feature type="region of interest" description="Disordered" evidence="1">
    <location>
        <begin position="302"/>
        <end position="340"/>
    </location>
</feature>
<accession>A0A8S9LHY8</accession>
<feature type="compositionally biased region" description="Basic and acidic residues" evidence="1">
    <location>
        <begin position="305"/>
        <end position="340"/>
    </location>
</feature>
<feature type="compositionally biased region" description="Low complexity" evidence="1">
    <location>
        <begin position="519"/>
        <end position="536"/>
    </location>
</feature>
<feature type="region of interest" description="Disordered" evidence="1">
    <location>
        <begin position="501"/>
        <end position="551"/>
    </location>
</feature>
<name>A0A8S9LHY8_BRACR</name>
<feature type="compositionally biased region" description="Low complexity" evidence="1">
    <location>
        <begin position="235"/>
        <end position="250"/>
    </location>
</feature>
<evidence type="ECO:0000256" key="1">
    <source>
        <dbReference type="SAM" id="MobiDB-lite"/>
    </source>
</evidence>
<gene>
    <name evidence="2" type="ORF">F2Q70_00026147</name>
</gene>
<feature type="region of interest" description="Disordered" evidence="1">
    <location>
        <begin position="43"/>
        <end position="86"/>
    </location>
</feature>
<feature type="region of interest" description="Disordered" evidence="1">
    <location>
        <begin position="224"/>
        <end position="290"/>
    </location>
</feature>
<dbReference type="EMBL" id="QGKY02000094">
    <property type="protein sequence ID" value="KAF2605627.1"/>
    <property type="molecule type" value="Genomic_DNA"/>
</dbReference>
<feature type="region of interest" description="Disordered" evidence="1">
    <location>
        <begin position="1"/>
        <end position="27"/>
    </location>
</feature>
<dbReference type="AlphaFoldDB" id="A0A8S9LHY8"/>
<organism evidence="2">
    <name type="scientific">Brassica cretica</name>
    <name type="common">Mustard</name>
    <dbReference type="NCBI Taxonomy" id="69181"/>
    <lineage>
        <taxon>Eukaryota</taxon>
        <taxon>Viridiplantae</taxon>
        <taxon>Streptophyta</taxon>
        <taxon>Embryophyta</taxon>
        <taxon>Tracheophyta</taxon>
        <taxon>Spermatophyta</taxon>
        <taxon>Magnoliopsida</taxon>
        <taxon>eudicotyledons</taxon>
        <taxon>Gunneridae</taxon>
        <taxon>Pentapetalae</taxon>
        <taxon>rosids</taxon>
        <taxon>malvids</taxon>
        <taxon>Brassicales</taxon>
        <taxon>Brassicaceae</taxon>
        <taxon>Brassiceae</taxon>
        <taxon>Brassica</taxon>
    </lineage>
</organism>
<reference evidence="2" key="1">
    <citation type="submission" date="2019-12" db="EMBL/GenBank/DDBJ databases">
        <title>Genome sequencing and annotation of Brassica cretica.</title>
        <authorList>
            <person name="Studholme D.J."/>
            <person name="Sarris P.F."/>
        </authorList>
    </citation>
    <scope>NUCLEOTIDE SEQUENCE</scope>
    <source>
        <strain evidence="2">PFS-102/07</strain>
        <tissue evidence="2">Leaf</tissue>
    </source>
</reference>
<protein>
    <submittedName>
        <fullName evidence="2">Uncharacterized protein</fullName>
    </submittedName>
</protein>
<feature type="compositionally biased region" description="Basic and acidic residues" evidence="1">
    <location>
        <begin position="252"/>
        <end position="278"/>
    </location>
</feature>
<comment type="caution">
    <text evidence="2">The sequence shown here is derived from an EMBL/GenBank/DDBJ whole genome shotgun (WGS) entry which is preliminary data.</text>
</comment>
<evidence type="ECO:0000313" key="2">
    <source>
        <dbReference type="EMBL" id="KAF2605627.1"/>
    </source>
</evidence>
<sequence length="551" mass="62277">MTSMSTDDKTSTSIDRSTQKSTDVSSCVLVPDVDMEITMGDLLELKDEAQPENMDHNLEKKLDDYQHASEKDLETSQEASIDRYPPDCIDRHPPESIELHPPESIDRHPLLDELHGFIVEMEPIEETKHESEASRNDNYKHLRPLTCAEEAAGLHKRVKRIHDPVKIVVPCAVVDIESPIPPDRSMQFSSYIDVLDDHQHVEASQRGLRFQDEVDKGPAELVSIDTDRTPSMDNTPSSSIDITTSPSIDTGRVSEQKEFDVSGNIRDGDTTTRSDKSGGNKRMNWKKRKRIMDDSQLSLIPRFSDGVRKSRDETTPENLDHNLEKKLDEHQHTSEKDLETSLEASIDRHQPDEVDRQPPHIIDLHPFDIDRHRQPLIDRHHPPNIDRCPLLDLPPGCIIEMEPIEERMYMSKASHLAVPKHQRPPIWTEEAAGLHKRVKRIHDPAKIVVPCAVIEVEFPIPPDKSVHLDSYSEILDDHQHVEASQRGLRFQDEVYKVPAEPVSVDTDRIPSIDTNKPASIDTTTSPSIDTTPSTSIGAITSPSIDTGRLSE</sequence>